<evidence type="ECO:0000313" key="1">
    <source>
        <dbReference type="EMBL" id="KKS05160.1"/>
    </source>
</evidence>
<dbReference type="Proteomes" id="UP000034236">
    <property type="component" value="Unassembled WGS sequence"/>
</dbReference>
<dbReference type="InterPro" id="IPR036390">
    <property type="entry name" value="WH_DNA-bd_sf"/>
</dbReference>
<reference evidence="1 2" key="1">
    <citation type="journal article" date="2015" name="Nature">
        <title>rRNA introns, odd ribosomes, and small enigmatic genomes across a large radiation of phyla.</title>
        <authorList>
            <person name="Brown C.T."/>
            <person name="Hug L.A."/>
            <person name="Thomas B.C."/>
            <person name="Sharon I."/>
            <person name="Castelle C.J."/>
            <person name="Singh A."/>
            <person name="Wilkins M.J."/>
            <person name="Williams K.H."/>
            <person name="Banfield J.F."/>
        </authorList>
    </citation>
    <scope>NUCLEOTIDE SEQUENCE [LARGE SCALE GENOMIC DNA]</scope>
</reference>
<dbReference type="Gene3D" id="1.10.10.10">
    <property type="entry name" value="Winged helix-like DNA-binding domain superfamily/Winged helix DNA-binding domain"/>
    <property type="match status" value="1"/>
</dbReference>
<dbReference type="InterPro" id="IPR036388">
    <property type="entry name" value="WH-like_DNA-bd_sf"/>
</dbReference>
<name>A0A0G0VWI7_9BACT</name>
<sequence length="249" mass="28617">MTRINPYKKFNGIHIPEGITKIPISKLSHGAKICYGRLARYAGANGLCLPRIKTLAEEIGVKRRAVDSYIKELKDFGLIETQRRGLNKSNKYYFLDHSVLYDALTNALVNADIDVADAPFGTNNKESHIKENQSKDSQLYINPDGLYIKSVPLPKAELGAKDKLEKDIQELIHVYRYKISKSYLPQITAETTGLIKLALEMFTKEQLVEGMDRYSNSAWWMKKTAQYGINWYFGNRSNLNRFRYLLPDW</sequence>
<dbReference type="EMBL" id="LCBE01000001">
    <property type="protein sequence ID" value="KKS05160.1"/>
    <property type="molecule type" value="Genomic_DNA"/>
</dbReference>
<evidence type="ECO:0000313" key="2">
    <source>
        <dbReference type="Proteomes" id="UP000034236"/>
    </source>
</evidence>
<gene>
    <name evidence="1" type="ORF">UU58_C0001G0020</name>
</gene>
<dbReference type="SUPFAM" id="SSF46785">
    <property type="entry name" value="Winged helix' DNA-binding domain"/>
    <property type="match status" value="1"/>
</dbReference>
<protein>
    <recommendedName>
        <fullName evidence="3">Helix-turn-helix domain-containing protein</fullName>
    </recommendedName>
</protein>
<organism evidence="1 2">
    <name type="scientific">Candidatus Nomurabacteria bacterium GW2011_GWA2_41_25</name>
    <dbReference type="NCBI Taxonomy" id="1618736"/>
    <lineage>
        <taxon>Bacteria</taxon>
        <taxon>Candidatus Nomuraibacteriota</taxon>
    </lineage>
</organism>
<accession>A0A0G0VWI7</accession>
<comment type="caution">
    <text evidence="1">The sequence shown here is derived from an EMBL/GenBank/DDBJ whole genome shotgun (WGS) entry which is preliminary data.</text>
</comment>
<dbReference type="AlphaFoldDB" id="A0A0G0VWI7"/>
<proteinExistence type="predicted"/>
<evidence type="ECO:0008006" key="3">
    <source>
        <dbReference type="Google" id="ProtNLM"/>
    </source>
</evidence>
<dbReference type="Pfam" id="PF13730">
    <property type="entry name" value="HTH_36"/>
    <property type="match status" value="1"/>
</dbReference>